<proteinExistence type="predicted"/>
<keyword evidence="1" id="KW-0210">Decarboxylase</keyword>
<dbReference type="OrthoDB" id="5973539at2759"/>
<evidence type="ECO:0000313" key="3">
    <source>
        <dbReference type="EMBL" id="KIP06517.1"/>
    </source>
</evidence>
<dbReference type="InterPro" id="IPR003817">
    <property type="entry name" value="PS_Dcarbxylase"/>
</dbReference>
<dbReference type="GO" id="GO:0008654">
    <property type="term" value="P:phospholipid biosynthetic process"/>
    <property type="evidence" value="ECO:0007669"/>
    <property type="project" value="InterPro"/>
</dbReference>
<dbReference type="HOGENOM" id="CLU_043148_1_1_1"/>
<evidence type="ECO:0008006" key="5">
    <source>
        <dbReference type="Google" id="ProtNLM"/>
    </source>
</evidence>
<evidence type="ECO:0000256" key="1">
    <source>
        <dbReference type="ARBA" id="ARBA00022793"/>
    </source>
</evidence>
<dbReference type="GO" id="GO:0004609">
    <property type="term" value="F:phosphatidylserine decarboxylase activity"/>
    <property type="evidence" value="ECO:0007669"/>
    <property type="project" value="InterPro"/>
</dbReference>
<name>A0A0C3S712_PHLG1</name>
<keyword evidence="2" id="KW-0456">Lyase</keyword>
<sequence length="374" mass="41921">MSHTAIVQELVDYYNDPSNKDFKEQFQQSFALAHSTGLEVFDQYNVHTIEDYFDYMDTYVHWIPTEDKTGTNVFNHICLFYFILDMPPISQQQDPIDPDTKAPYRYVSDWLIRYAQEMGSWMSTTASISADTIATFYNAPNYRMQDYERPAGDWQTFNDFFARILKPGLRPVAPDTAEDIVIVSPADCAYDGQWVVDDQAEVTTFSVKGVPWSISQLLADTQYGPAFAGGIFTHSFLGPSDYHRQHAPVAGRVVEAKVIPGICYLEVVLKPDPTLDAPDTAGYQFLQARGLILIDNPTLGLVAVLPIGMAQVSSVVLSVQKGDYVEKGQEISKFQLGGSDIVMVFQKDANVKIDQVENQHYNYGTQVATAPRKA</sequence>
<dbReference type="Pfam" id="PF02666">
    <property type="entry name" value="PS_Dcarbxylase"/>
    <property type="match status" value="1"/>
</dbReference>
<accession>A0A0C3S712</accession>
<gene>
    <name evidence="3" type="ORF">PHLGIDRAFT_72611</name>
</gene>
<reference evidence="3 4" key="1">
    <citation type="journal article" date="2014" name="PLoS Genet.">
        <title>Analysis of the Phlebiopsis gigantea genome, transcriptome and secretome provides insight into its pioneer colonization strategies of wood.</title>
        <authorList>
            <person name="Hori C."/>
            <person name="Ishida T."/>
            <person name="Igarashi K."/>
            <person name="Samejima M."/>
            <person name="Suzuki H."/>
            <person name="Master E."/>
            <person name="Ferreira P."/>
            <person name="Ruiz-Duenas F.J."/>
            <person name="Held B."/>
            <person name="Canessa P."/>
            <person name="Larrondo L.F."/>
            <person name="Schmoll M."/>
            <person name="Druzhinina I.S."/>
            <person name="Kubicek C.P."/>
            <person name="Gaskell J.A."/>
            <person name="Kersten P."/>
            <person name="St John F."/>
            <person name="Glasner J."/>
            <person name="Sabat G."/>
            <person name="Splinter BonDurant S."/>
            <person name="Syed K."/>
            <person name="Yadav J."/>
            <person name="Mgbeahuruike A.C."/>
            <person name="Kovalchuk A."/>
            <person name="Asiegbu F.O."/>
            <person name="Lackner G."/>
            <person name="Hoffmeister D."/>
            <person name="Rencoret J."/>
            <person name="Gutierrez A."/>
            <person name="Sun H."/>
            <person name="Lindquist E."/>
            <person name="Barry K."/>
            <person name="Riley R."/>
            <person name="Grigoriev I.V."/>
            <person name="Henrissat B."/>
            <person name="Kues U."/>
            <person name="Berka R.M."/>
            <person name="Martinez A.T."/>
            <person name="Covert S.F."/>
            <person name="Blanchette R.A."/>
            <person name="Cullen D."/>
        </authorList>
    </citation>
    <scope>NUCLEOTIDE SEQUENCE [LARGE SCALE GENOMIC DNA]</scope>
    <source>
        <strain evidence="3 4">11061_1 CR5-6</strain>
    </source>
</reference>
<dbReference type="Proteomes" id="UP000053257">
    <property type="component" value="Unassembled WGS sequence"/>
</dbReference>
<protein>
    <recommendedName>
        <fullName evidence="5">Phosphatidylserine decarboxylase</fullName>
    </recommendedName>
</protein>
<organism evidence="3 4">
    <name type="scientific">Phlebiopsis gigantea (strain 11061_1 CR5-6)</name>
    <name type="common">White-rot fungus</name>
    <name type="synonym">Peniophora gigantea</name>
    <dbReference type="NCBI Taxonomy" id="745531"/>
    <lineage>
        <taxon>Eukaryota</taxon>
        <taxon>Fungi</taxon>
        <taxon>Dikarya</taxon>
        <taxon>Basidiomycota</taxon>
        <taxon>Agaricomycotina</taxon>
        <taxon>Agaricomycetes</taxon>
        <taxon>Polyporales</taxon>
        <taxon>Phanerochaetaceae</taxon>
        <taxon>Phlebiopsis</taxon>
    </lineage>
</organism>
<dbReference type="PANTHER" id="PTHR10067">
    <property type="entry name" value="PHOSPHATIDYLSERINE DECARBOXYLASE"/>
    <property type="match status" value="1"/>
</dbReference>
<evidence type="ECO:0000256" key="2">
    <source>
        <dbReference type="ARBA" id="ARBA00023239"/>
    </source>
</evidence>
<keyword evidence="4" id="KW-1185">Reference proteome</keyword>
<dbReference type="STRING" id="745531.A0A0C3S712"/>
<evidence type="ECO:0000313" key="4">
    <source>
        <dbReference type="Proteomes" id="UP000053257"/>
    </source>
</evidence>
<dbReference type="PANTHER" id="PTHR10067:SF13">
    <property type="entry name" value="PHOSPHATIDYLSERINE DECARBOXYLASE"/>
    <property type="match status" value="1"/>
</dbReference>
<dbReference type="EMBL" id="KN840516">
    <property type="protein sequence ID" value="KIP06517.1"/>
    <property type="molecule type" value="Genomic_DNA"/>
</dbReference>
<dbReference type="AlphaFoldDB" id="A0A0C3S712"/>